<comment type="caution">
    <text evidence="7">The sequence shown here is derived from an EMBL/GenBank/DDBJ whole genome shotgun (WGS) entry which is preliminary data.</text>
</comment>
<dbReference type="Pfam" id="PF01343">
    <property type="entry name" value="Peptidase_S49"/>
    <property type="match status" value="1"/>
</dbReference>
<dbReference type="InterPro" id="IPR029045">
    <property type="entry name" value="ClpP/crotonase-like_dom_sf"/>
</dbReference>
<evidence type="ECO:0000256" key="3">
    <source>
        <dbReference type="ARBA" id="ARBA00022801"/>
    </source>
</evidence>
<keyword evidence="5" id="KW-1133">Transmembrane helix</keyword>
<evidence type="ECO:0000256" key="5">
    <source>
        <dbReference type="SAM" id="Phobius"/>
    </source>
</evidence>
<dbReference type="InterPro" id="IPR004635">
    <property type="entry name" value="Pept_S49_SppA"/>
</dbReference>
<reference evidence="7 8" key="1">
    <citation type="journal article" date="2014" name="Genome Announc.">
        <title>Draft Genome Sequence of Lutibaculum baratangense Strain AMV1T, Isolated from a Mud Volcano in Andamans, India.</title>
        <authorList>
            <person name="Singh A."/>
            <person name="Sreenivas A."/>
            <person name="Sathyanarayana Reddy G."/>
            <person name="Pinnaka A.K."/>
            <person name="Shivaji S."/>
        </authorList>
    </citation>
    <scope>NUCLEOTIDE SEQUENCE [LARGE SCALE GENOMIC DNA]</scope>
    <source>
        <strain evidence="7 8">AMV1</strain>
    </source>
</reference>
<protein>
    <submittedName>
        <fullName evidence="7">Signal peptide peptidase SppA, 36K type</fullName>
    </submittedName>
</protein>
<keyword evidence="2" id="KW-0645">Protease</keyword>
<evidence type="ECO:0000313" key="8">
    <source>
        <dbReference type="Proteomes" id="UP000017819"/>
    </source>
</evidence>
<dbReference type="GO" id="GO:0004176">
    <property type="term" value="F:ATP-dependent peptidase activity"/>
    <property type="evidence" value="ECO:0007669"/>
    <property type="project" value="InterPro"/>
</dbReference>
<dbReference type="GO" id="GO:0006508">
    <property type="term" value="P:proteolysis"/>
    <property type="evidence" value="ECO:0007669"/>
    <property type="project" value="UniProtKB-KW"/>
</dbReference>
<keyword evidence="5" id="KW-0812">Transmembrane</keyword>
<sequence>MPLDAEYLVDRRRLRRSLSVWRVTAFVLAALVLVGLGITFAGPGAVPAGTPHIARVSVEGLIVNDRDREKMLRRMADADSVRAVILYVNSPGGSTTASEELFNAVREIAHKKPVVTLMGTTAASGGYIAALAGDHVVAHRTSLTGSIGVLAQWPNVTGLLDSIGVDMQTVKSGPLKAEPNPFEPTSDEAREALRAAIMDSYEWFLTLVMERRGLDDAAARAIGDGRIFTGGQAAELGLVDEVGDESVARGWLEREHGILRTMRVRDWEVDRGFGSLGLAGLAGVARLLGLEGLARQIARGFGSDLGLDGVIALWHPQLIEE</sequence>
<keyword evidence="4" id="KW-0720">Serine protease</keyword>
<feature type="transmembrane region" description="Helical" evidence="5">
    <location>
        <begin position="20"/>
        <end position="41"/>
    </location>
</feature>
<feature type="domain" description="Peptidase S49" evidence="6">
    <location>
        <begin position="109"/>
        <end position="256"/>
    </location>
</feature>
<dbReference type="PRINTS" id="PR00127">
    <property type="entry name" value="CLPPROTEASEP"/>
</dbReference>
<evidence type="ECO:0000256" key="1">
    <source>
        <dbReference type="ARBA" id="ARBA00008683"/>
    </source>
</evidence>
<organism evidence="7 8">
    <name type="scientific">Lutibaculum baratangense AMV1</name>
    <dbReference type="NCBI Taxonomy" id="631454"/>
    <lineage>
        <taxon>Bacteria</taxon>
        <taxon>Pseudomonadati</taxon>
        <taxon>Pseudomonadota</taxon>
        <taxon>Alphaproteobacteria</taxon>
        <taxon>Hyphomicrobiales</taxon>
        <taxon>Tepidamorphaceae</taxon>
        <taxon>Lutibaculum</taxon>
    </lineage>
</organism>
<dbReference type="OrthoDB" id="9764363at2"/>
<evidence type="ECO:0000313" key="7">
    <source>
        <dbReference type="EMBL" id="ESR25933.1"/>
    </source>
</evidence>
<dbReference type="EMBL" id="AWXZ01000017">
    <property type="protein sequence ID" value="ESR25933.1"/>
    <property type="molecule type" value="Genomic_DNA"/>
</dbReference>
<dbReference type="InterPro" id="IPR047272">
    <property type="entry name" value="S49_SppA_C"/>
</dbReference>
<dbReference type="CDD" id="cd07023">
    <property type="entry name" value="S49_Sppa_N_C"/>
    <property type="match status" value="1"/>
</dbReference>
<evidence type="ECO:0000256" key="2">
    <source>
        <dbReference type="ARBA" id="ARBA00022670"/>
    </source>
</evidence>
<dbReference type="GO" id="GO:0004252">
    <property type="term" value="F:serine-type endopeptidase activity"/>
    <property type="evidence" value="ECO:0007669"/>
    <property type="project" value="InterPro"/>
</dbReference>
<keyword evidence="3" id="KW-0378">Hydrolase</keyword>
<evidence type="ECO:0000256" key="4">
    <source>
        <dbReference type="ARBA" id="ARBA00022825"/>
    </source>
</evidence>
<dbReference type="InterPro" id="IPR001907">
    <property type="entry name" value="ClpP"/>
</dbReference>
<dbReference type="RefSeq" id="WP_023431413.1">
    <property type="nucleotide sequence ID" value="NZ_AWXZ01000017.1"/>
</dbReference>
<keyword evidence="8" id="KW-1185">Reference proteome</keyword>
<dbReference type="AlphaFoldDB" id="V4TJ34"/>
<dbReference type="SUPFAM" id="SSF52096">
    <property type="entry name" value="ClpP/crotonase"/>
    <property type="match status" value="1"/>
</dbReference>
<dbReference type="NCBIfam" id="TIGR00706">
    <property type="entry name" value="SppA_dom"/>
    <property type="match status" value="1"/>
</dbReference>
<proteinExistence type="inferred from homology"/>
<dbReference type="Gene3D" id="3.90.226.10">
    <property type="entry name" value="2-enoyl-CoA Hydratase, Chain A, domain 1"/>
    <property type="match status" value="1"/>
</dbReference>
<accession>V4TJ34</accession>
<dbReference type="eggNOG" id="COG0616">
    <property type="taxonomic scope" value="Bacteria"/>
</dbReference>
<gene>
    <name evidence="7" type="ORF">N177_1268</name>
</gene>
<name>V4TJ34_9HYPH</name>
<dbReference type="PANTHER" id="PTHR42987:SF6">
    <property type="entry name" value="PROTEINASE IV"/>
    <property type="match status" value="1"/>
</dbReference>
<evidence type="ECO:0000259" key="6">
    <source>
        <dbReference type="Pfam" id="PF01343"/>
    </source>
</evidence>
<dbReference type="STRING" id="631454.N177_1268"/>
<comment type="similarity">
    <text evidence="1">Belongs to the peptidase S49 family.</text>
</comment>
<dbReference type="PANTHER" id="PTHR42987">
    <property type="entry name" value="PEPTIDASE S49"/>
    <property type="match status" value="1"/>
</dbReference>
<dbReference type="InterPro" id="IPR002142">
    <property type="entry name" value="Peptidase_S49"/>
</dbReference>
<dbReference type="Gene3D" id="6.20.330.10">
    <property type="match status" value="1"/>
</dbReference>
<keyword evidence="5" id="KW-0472">Membrane</keyword>
<dbReference type="Proteomes" id="UP000017819">
    <property type="component" value="Unassembled WGS sequence"/>
</dbReference>